<name>A0A9Q1GT83_9CARY</name>
<organism evidence="2 3">
    <name type="scientific">Carnegiea gigantea</name>
    <dbReference type="NCBI Taxonomy" id="171969"/>
    <lineage>
        <taxon>Eukaryota</taxon>
        <taxon>Viridiplantae</taxon>
        <taxon>Streptophyta</taxon>
        <taxon>Embryophyta</taxon>
        <taxon>Tracheophyta</taxon>
        <taxon>Spermatophyta</taxon>
        <taxon>Magnoliopsida</taxon>
        <taxon>eudicotyledons</taxon>
        <taxon>Gunneridae</taxon>
        <taxon>Pentapetalae</taxon>
        <taxon>Caryophyllales</taxon>
        <taxon>Cactineae</taxon>
        <taxon>Cactaceae</taxon>
        <taxon>Cactoideae</taxon>
        <taxon>Echinocereeae</taxon>
        <taxon>Carnegiea</taxon>
    </lineage>
</organism>
<comment type="caution">
    <text evidence="2">The sequence shown here is derived from an EMBL/GenBank/DDBJ whole genome shotgun (WGS) entry which is preliminary data.</text>
</comment>
<protein>
    <submittedName>
        <fullName evidence="2">Uncharacterized protein</fullName>
    </submittedName>
</protein>
<sequence length="325" mass="37122">MQWMADGSARLIDSSRMKLYWLLFLLVGTISAFSLASRIHNVPRLSRSTLVQGTFDCRAYDLQQRQTAGVDPGNAPLMIKSGTAFIIVLGKCVCEVVEMEGSVHDKRAVIVREVLVYVCWGGNLESGRNRVLTYQGESRDCVWVRQNMRVDAVVKLAEETVEEDLKGRRDGDVCKLIKGNEEFSYMYVADKDGPIMQPMHVTKATEAIKKEAKCVYDYISIYYKLPTQNTYYMNSIHLMETHDITSIDERSGHVIGGEALDDEFNRRILPPVNPRKRDRPKSKKRESQKQGVQSKRYSKCDEVRHYKNTCRNSVRTSMLTMKAIS</sequence>
<dbReference type="Proteomes" id="UP001153076">
    <property type="component" value="Unassembled WGS sequence"/>
</dbReference>
<keyword evidence="3" id="KW-1185">Reference proteome</keyword>
<evidence type="ECO:0000313" key="3">
    <source>
        <dbReference type="Proteomes" id="UP001153076"/>
    </source>
</evidence>
<accession>A0A9Q1GT83</accession>
<feature type="compositionally biased region" description="Basic residues" evidence="1">
    <location>
        <begin position="274"/>
        <end position="286"/>
    </location>
</feature>
<evidence type="ECO:0000313" key="2">
    <source>
        <dbReference type="EMBL" id="KAJ8425144.1"/>
    </source>
</evidence>
<dbReference type="EMBL" id="JAKOGI010001534">
    <property type="protein sequence ID" value="KAJ8425144.1"/>
    <property type="molecule type" value="Genomic_DNA"/>
</dbReference>
<evidence type="ECO:0000256" key="1">
    <source>
        <dbReference type="SAM" id="MobiDB-lite"/>
    </source>
</evidence>
<reference evidence="2" key="1">
    <citation type="submission" date="2022-04" db="EMBL/GenBank/DDBJ databases">
        <title>Carnegiea gigantea Genome sequencing and assembly v2.</title>
        <authorList>
            <person name="Copetti D."/>
            <person name="Sanderson M.J."/>
            <person name="Burquez A."/>
            <person name="Wojciechowski M.F."/>
        </authorList>
    </citation>
    <scope>NUCLEOTIDE SEQUENCE</scope>
    <source>
        <strain evidence="2">SGP5-SGP5p</strain>
        <tissue evidence="2">Aerial part</tissue>
    </source>
</reference>
<feature type="region of interest" description="Disordered" evidence="1">
    <location>
        <begin position="268"/>
        <end position="298"/>
    </location>
</feature>
<proteinExistence type="predicted"/>
<dbReference type="AlphaFoldDB" id="A0A9Q1GT83"/>
<gene>
    <name evidence="2" type="ORF">Cgig2_032650</name>
</gene>